<dbReference type="EMBL" id="KY774314">
    <property type="protein sequence ID" value="ART31889.1"/>
    <property type="molecule type" value="Genomic_DNA"/>
</dbReference>
<organism evidence="2">
    <name type="scientific">Utricularia reniformis</name>
    <dbReference type="NCBI Taxonomy" id="192314"/>
    <lineage>
        <taxon>Eukaryota</taxon>
        <taxon>Viridiplantae</taxon>
        <taxon>Streptophyta</taxon>
        <taxon>Embryophyta</taxon>
        <taxon>Tracheophyta</taxon>
        <taxon>Spermatophyta</taxon>
        <taxon>Magnoliopsida</taxon>
        <taxon>eudicotyledons</taxon>
        <taxon>Gunneridae</taxon>
        <taxon>Pentapetalae</taxon>
        <taxon>asterids</taxon>
        <taxon>lamiids</taxon>
        <taxon>Lamiales</taxon>
        <taxon>Lentibulariaceae</taxon>
        <taxon>Utricularia</taxon>
    </lineage>
</organism>
<gene>
    <name evidence="2" type="ORF">AEK19_MT1709</name>
</gene>
<evidence type="ECO:0000256" key="1">
    <source>
        <dbReference type="SAM" id="MobiDB-lite"/>
    </source>
</evidence>
<feature type="region of interest" description="Disordered" evidence="1">
    <location>
        <begin position="1"/>
        <end position="27"/>
    </location>
</feature>
<evidence type="ECO:0000313" key="2">
    <source>
        <dbReference type="EMBL" id="ART31889.1"/>
    </source>
</evidence>
<proteinExistence type="predicted"/>
<reference evidence="2" key="1">
    <citation type="submission" date="2017-03" db="EMBL/GenBank/DDBJ databases">
        <title>The mitochondrial genome of the carnivorous plant Utricularia reniformis (Lentibulariaceae): structure, comparative analysis and evolutionary landmarks.</title>
        <authorList>
            <person name="Silva S.R."/>
            <person name="Alvarenga D.O."/>
            <person name="Michael T.P."/>
            <person name="Miranda V.F.O."/>
            <person name="Varani A.M."/>
        </authorList>
    </citation>
    <scope>NUCLEOTIDE SEQUENCE</scope>
</reference>
<accession>A0A1Y0B3H6</accession>
<feature type="compositionally biased region" description="Pro residues" evidence="1">
    <location>
        <begin position="1"/>
        <end position="10"/>
    </location>
</feature>
<keyword evidence="2" id="KW-0496">Mitochondrion</keyword>
<protein>
    <submittedName>
        <fullName evidence="2">Uncharacterized protein</fullName>
    </submittedName>
</protein>
<geneLocation type="mitochondrion" evidence="2"/>
<dbReference type="AlphaFoldDB" id="A0A1Y0B3H6"/>
<name>A0A1Y0B3H6_9LAMI</name>
<sequence length="54" mass="6258">MHLHVPPPHGTPRKTRPRGSSNSLKLPGLSYDRSRCSLALHKLRLDYNFYILIF</sequence>